<keyword evidence="3" id="KW-0949">S-adenosyl-L-methionine</keyword>
<dbReference type="SUPFAM" id="SSF53335">
    <property type="entry name" value="S-adenosyl-L-methionine-dependent methyltransferases"/>
    <property type="match status" value="1"/>
</dbReference>
<reference evidence="5 6" key="1">
    <citation type="journal article" date="2018" name="Gigascience">
        <title>Genomes of trombidid mites reveal novel predicted allergens and laterally-transferred genes associated with secondary metabolism.</title>
        <authorList>
            <person name="Dong X."/>
            <person name="Chaisiri K."/>
            <person name="Xia D."/>
            <person name="Armstrong S.D."/>
            <person name="Fang Y."/>
            <person name="Donnelly M.J."/>
            <person name="Kadowaki T."/>
            <person name="McGarry J.W."/>
            <person name="Darby A.C."/>
            <person name="Makepeace B.L."/>
        </authorList>
    </citation>
    <scope>NUCLEOTIDE SEQUENCE [LARGE SCALE GENOMIC DNA]</scope>
    <source>
        <strain evidence="5">UoL-UT</strain>
    </source>
</reference>
<dbReference type="Proteomes" id="UP000288716">
    <property type="component" value="Unassembled WGS sequence"/>
</dbReference>
<dbReference type="Gene3D" id="3.40.50.150">
    <property type="entry name" value="Vaccinia Virus protein VP39"/>
    <property type="match status" value="1"/>
</dbReference>
<dbReference type="InterPro" id="IPR001077">
    <property type="entry name" value="COMT_C"/>
</dbReference>
<dbReference type="Pfam" id="PF00891">
    <property type="entry name" value="Methyltransf_2"/>
    <property type="match status" value="1"/>
</dbReference>
<dbReference type="EMBL" id="NCKV01043566">
    <property type="protein sequence ID" value="RWS18218.1"/>
    <property type="molecule type" value="Genomic_DNA"/>
</dbReference>
<evidence type="ECO:0000313" key="6">
    <source>
        <dbReference type="Proteomes" id="UP000288716"/>
    </source>
</evidence>
<dbReference type="GO" id="GO:0032259">
    <property type="term" value="P:methylation"/>
    <property type="evidence" value="ECO:0007669"/>
    <property type="project" value="UniProtKB-KW"/>
</dbReference>
<dbReference type="Gene3D" id="1.10.287.1350">
    <property type="match status" value="1"/>
</dbReference>
<name>A0A443RSK5_9ACAR</name>
<dbReference type="VEuPathDB" id="VectorBase:LDEU013822"/>
<dbReference type="InterPro" id="IPR016461">
    <property type="entry name" value="COMT-like"/>
</dbReference>
<evidence type="ECO:0000256" key="1">
    <source>
        <dbReference type="ARBA" id="ARBA00022603"/>
    </source>
</evidence>
<keyword evidence="2" id="KW-0808">Transferase</keyword>
<dbReference type="PROSITE" id="PS51683">
    <property type="entry name" value="SAM_OMT_II"/>
    <property type="match status" value="1"/>
</dbReference>
<evidence type="ECO:0000313" key="5">
    <source>
        <dbReference type="EMBL" id="RWS18218.1"/>
    </source>
</evidence>
<organism evidence="5 6">
    <name type="scientific">Leptotrombidium deliense</name>
    <dbReference type="NCBI Taxonomy" id="299467"/>
    <lineage>
        <taxon>Eukaryota</taxon>
        <taxon>Metazoa</taxon>
        <taxon>Ecdysozoa</taxon>
        <taxon>Arthropoda</taxon>
        <taxon>Chelicerata</taxon>
        <taxon>Arachnida</taxon>
        <taxon>Acari</taxon>
        <taxon>Acariformes</taxon>
        <taxon>Trombidiformes</taxon>
        <taxon>Prostigmata</taxon>
        <taxon>Anystina</taxon>
        <taxon>Parasitengona</taxon>
        <taxon>Trombiculoidea</taxon>
        <taxon>Trombiculidae</taxon>
        <taxon>Leptotrombidium</taxon>
    </lineage>
</organism>
<sequence length="153" mass="17917">MCLLNNVQNAAMVNLIKCIETNEDPFELTYGFDYWEYLRRSPDENRILHDAVDVISEHVVSSSDYDWKKFNKFIEIRCCGERMITKLLNLCPDSSAVVMAKDEMFDDIFEKICKTDISDRCKIVKGHFLKQIPAHGDCYIINFLLQDWTDENC</sequence>
<dbReference type="STRING" id="299467.A0A443RSK5"/>
<proteinExistence type="predicted"/>
<feature type="non-terminal residue" evidence="5">
    <location>
        <position position="153"/>
    </location>
</feature>
<keyword evidence="1" id="KW-0489">Methyltransferase</keyword>
<dbReference type="InterPro" id="IPR029063">
    <property type="entry name" value="SAM-dependent_MTases_sf"/>
</dbReference>
<evidence type="ECO:0000256" key="3">
    <source>
        <dbReference type="ARBA" id="ARBA00022691"/>
    </source>
</evidence>
<dbReference type="GO" id="GO:0008171">
    <property type="term" value="F:O-methyltransferase activity"/>
    <property type="evidence" value="ECO:0007669"/>
    <property type="project" value="InterPro"/>
</dbReference>
<accession>A0A443RSK5</accession>
<dbReference type="AlphaFoldDB" id="A0A443RSK5"/>
<feature type="domain" description="O-methyltransferase C-terminal" evidence="4">
    <location>
        <begin position="21"/>
        <end position="153"/>
    </location>
</feature>
<comment type="caution">
    <text evidence="5">The sequence shown here is derived from an EMBL/GenBank/DDBJ whole genome shotgun (WGS) entry which is preliminary data.</text>
</comment>
<keyword evidence="6" id="KW-1185">Reference proteome</keyword>
<evidence type="ECO:0000256" key="2">
    <source>
        <dbReference type="ARBA" id="ARBA00022679"/>
    </source>
</evidence>
<gene>
    <name evidence="5" type="ORF">B4U80_12542</name>
</gene>
<protein>
    <recommendedName>
        <fullName evidence="4">O-methyltransferase C-terminal domain-containing protein</fullName>
    </recommendedName>
</protein>
<evidence type="ECO:0000259" key="4">
    <source>
        <dbReference type="Pfam" id="PF00891"/>
    </source>
</evidence>